<comment type="cofactor">
    <cofactor evidence="1">
        <name>FAD</name>
        <dbReference type="ChEBI" id="CHEBI:57692"/>
    </cofactor>
</comment>
<evidence type="ECO:0000313" key="7">
    <source>
        <dbReference type="EMBL" id="KAK0649274.1"/>
    </source>
</evidence>
<comment type="caution">
    <text evidence="7">The sequence shown here is derived from an EMBL/GenBank/DDBJ whole genome shotgun (WGS) entry which is preliminary data.</text>
</comment>
<evidence type="ECO:0000256" key="1">
    <source>
        <dbReference type="ARBA" id="ARBA00001974"/>
    </source>
</evidence>
<evidence type="ECO:0000256" key="3">
    <source>
        <dbReference type="ARBA" id="ARBA00022630"/>
    </source>
</evidence>
<evidence type="ECO:0000256" key="5">
    <source>
        <dbReference type="ARBA" id="ARBA00023002"/>
    </source>
</evidence>
<dbReference type="InterPro" id="IPR036318">
    <property type="entry name" value="FAD-bd_PCMH-like_sf"/>
</dbReference>
<gene>
    <name evidence="7" type="ORF">B0T16DRAFT_436233</name>
</gene>
<dbReference type="InterPro" id="IPR016166">
    <property type="entry name" value="FAD-bd_PCMH"/>
</dbReference>
<dbReference type="Proteomes" id="UP001174936">
    <property type="component" value="Unassembled WGS sequence"/>
</dbReference>
<name>A0AA39YAY5_9PEZI</name>
<evidence type="ECO:0000259" key="6">
    <source>
        <dbReference type="PROSITE" id="PS51387"/>
    </source>
</evidence>
<organism evidence="7 8">
    <name type="scientific">Cercophora newfieldiana</name>
    <dbReference type="NCBI Taxonomy" id="92897"/>
    <lineage>
        <taxon>Eukaryota</taxon>
        <taxon>Fungi</taxon>
        <taxon>Dikarya</taxon>
        <taxon>Ascomycota</taxon>
        <taxon>Pezizomycotina</taxon>
        <taxon>Sordariomycetes</taxon>
        <taxon>Sordariomycetidae</taxon>
        <taxon>Sordariales</taxon>
        <taxon>Lasiosphaeriaceae</taxon>
        <taxon>Cercophora</taxon>
    </lineage>
</organism>
<accession>A0AA39YAY5</accession>
<protein>
    <recommendedName>
        <fullName evidence="6">FAD-binding PCMH-type domain-containing protein</fullName>
    </recommendedName>
</protein>
<dbReference type="Pfam" id="PF08031">
    <property type="entry name" value="BBE"/>
    <property type="match status" value="1"/>
</dbReference>
<feature type="domain" description="FAD-binding PCMH-type" evidence="6">
    <location>
        <begin position="49"/>
        <end position="234"/>
    </location>
</feature>
<comment type="similarity">
    <text evidence="2">Belongs to the oxygen-dependent FAD-linked oxidoreductase family.</text>
</comment>
<dbReference type="EMBL" id="JAULSV010000003">
    <property type="protein sequence ID" value="KAK0649274.1"/>
    <property type="molecule type" value="Genomic_DNA"/>
</dbReference>
<dbReference type="PROSITE" id="PS51387">
    <property type="entry name" value="FAD_PCMH"/>
    <property type="match status" value="1"/>
</dbReference>
<dbReference type="InterPro" id="IPR016169">
    <property type="entry name" value="FAD-bd_PCMH_sub2"/>
</dbReference>
<keyword evidence="5" id="KW-0560">Oxidoreductase</keyword>
<dbReference type="Pfam" id="PF01565">
    <property type="entry name" value="FAD_binding_4"/>
    <property type="match status" value="1"/>
</dbReference>
<evidence type="ECO:0000256" key="4">
    <source>
        <dbReference type="ARBA" id="ARBA00022827"/>
    </source>
</evidence>
<dbReference type="SUPFAM" id="SSF56176">
    <property type="entry name" value="FAD-binding/transporter-associated domain-like"/>
    <property type="match status" value="1"/>
</dbReference>
<dbReference type="PANTHER" id="PTHR42973">
    <property type="entry name" value="BINDING OXIDOREDUCTASE, PUTATIVE (AFU_ORTHOLOGUE AFUA_1G17690)-RELATED"/>
    <property type="match status" value="1"/>
</dbReference>
<dbReference type="Gene3D" id="3.30.465.10">
    <property type="match status" value="2"/>
</dbReference>
<dbReference type="InterPro" id="IPR006094">
    <property type="entry name" value="Oxid_FAD_bind_N"/>
</dbReference>
<dbReference type="InterPro" id="IPR050416">
    <property type="entry name" value="FAD-linked_Oxidoreductase"/>
</dbReference>
<keyword evidence="8" id="KW-1185">Reference proteome</keyword>
<keyword evidence="4" id="KW-0274">FAD</keyword>
<sequence>MGIDVAPHFGLNDSERIQTELGPLLSEKASILLPSSLGWDQSRSSSPRIEPKFIAIVEVATEEDVQETVKYANRLTIPFLAISGSHGWATTLNNFQGGIQINMRKLNTAEAHADGKTATVGGGMMQYEITESLYRQGKKLAVTGLCGLPHGFAADSLVSARLVLANSSIVTVSATENSDLFWAVRGAGQNFGIVTSFEVKIHDASEDWTMDNNLESQHKKIGMLVMAGLVFRNPELDPEHPVVALQIMSPASNPFAAAYNAAFQKLSPVFHTTVNDIPYEKLFATSAYILESYGRDGVEAVPEGENVAVRATGVEYGERIREATRANEHAYLNYAVGGEGLENVYGERLERLRALKKVWDPENRFGFYIPIR</sequence>
<dbReference type="PANTHER" id="PTHR42973:SF9">
    <property type="entry name" value="FAD-BINDING PCMH-TYPE DOMAIN-CONTAINING PROTEIN-RELATED"/>
    <property type="match status" value="1"/>
</dbReference>
<dbReference type="AlphaFoldDB" id="A0AA39YAY5"/>
<dbReference type="GO" id="GO:0071949">
    <property type="term" value="F:FAD binding"/>
    <property type="evidence" value="ECO:0007669"/>
    <property type="project" value="InterPro"/>
</dbReference>
<evidence type="ECO:0000313" key="8">
    <source>
        <dbReference type="Proteomes" id="UP001174936"/>
    </source>
</evidence>
<reference evidence="7" key="1">
    <citation type="submission" date="2023-06" db="EMBL/GenBank/DDBJ databases">
        <title>Genome-scale phylogeny and comparative genomics of the fungal order Sordariales.</title>
        <authorList>
            <consortium name="Lawrence Berkeley National Laboratory"/>
            <person name="Hensen N."/>
            <person name="Bonometti L."/>
            <person name="Westerberg I."/>
            <person name="Brannstrom I.O."/>
            <person name="Guillou S."/>
            <person name="Cros-Aarteil S."/>
            <person name="Calhoun S."/>
            <person name="Haridas S."/>
            <person name="Kuo A."/>
            <person name="Mondo S."/>
            <person name="Pangilinan J."/>
            <person name="Riley R."/>
            <person name="Labutti K."/>
            <person name="Andreopoulos B."/>
            <person name="Lipzen A."/>
            <person name="Chen C."/>
            <person name="Yanf M."/>
            <person name="Daum C."/>
            <person name="Ng V."/>
            <person name="Clum A."/>
            <person name="Steindorff A."/>
            <person name="Ohm R."/>
            <person name="Martin F."/>
            <person name="Silar P."/>
            <person name="Natvig D."/>
            <person name="Lalanne C."/>
            <person name="Gautier V."/>
            <person name="Ament-Velasquez S.L."/>
            <person name="Kruys A."/>
            <person name="Hutchinson M.I."/>
            <person name="Powell A.J."/>
            <person name="Barry K."/>
            <person name="Miller A.N."/>
            <person name="Grigoriev I.V."/>
            <person name="Debuchy R."/>
            <person name="Gladieux P."/>
            <person name="Thoren M.H."/>
            <person name="Johannesson H."/>
        </authorList>
    </citation>
    <scope>NUCLEOTIDE SEQUENCE</scope>
    <source>
        <strain evidence="7">SMH2532-1</strain>
    </source>
</reference>
<keyword evidence="3" id="KW-0285">Flavoprotein</keyword>
<dbReference type="GO" id="GO:0016491">
    <property type="term" value="F:oxidoreductase activity"/>
    <property type="evidence" value="ECO:0007669"/>
    <property type="project" value="UniProtKB-KW"/>
</dbReference>
<evidence type="ECO:0000256" key="2">
    <source>
        <dbReference type="ARBA" id="ARBA00005466"/>
    </source>
</evidence>
<proteinExistence type="inferred from homology"/>
<dbReference type="InterPro" id="IPR012951">
    <property type="entry name" value="BBE"/>
</dbReference>